<dbReference type="InterPro" id="IPR001584">
    <property type="entry name" value="Integrase_cat-core"/>
</dbReference>
<dbReference type="InterPro" id="IPR054722">
    <property type="entry name" value="PolX-like_BBD"/>
</dbReference>
<dbReference type="GO" id="GO:0006310">
    <property type="term" value="P:DNA recombination"/>
    <property type="evidence" value="ECO:0007669"/>
    <property type="project" value="UniProtKB-KW"/>
</dbReference>
<keyword evidence="4" id="KW-0645">Protease</keyword>
<keyword evidence="5" id="KW-0548">Nucleotidyltransferase</keyword>
<keyword evidence="10" id="KW-0378">Hydrolase</keyword>
<keyword evidence="6" id="KW-0540">Nuclease</keyword>
<keyword evidence="8" id="KW-0547">Nucleotide-binding</keyword>
<evidence type="ECO:0000256" key="2">
    <source>
        <dbReference type="ARBA" id="ARBA00022578"/>
    </source>
</evidence>
<dbReference type="OrthoDB" id="3599317at2759"/>
<dbReference type="GO" id="GO:0005634">
    <property type="term" value="C:nucleus"/>
    <property type="evidence" value="ECO:0007669"/>
    <property type="project" value="UniProtKB-ARBA"/>
</dbReference>
<dbReference type="GO" id="GO:0003677">
    <property type="term" value="F:DNA binding"/>
    <property type="evidence" value="ECO:0007669"/>
    <property type="project" value="UniProtKB-KW"/>
</dbReference>
<protein>
    <submittedName>
        <fullName evidence="23">Retrovirus-related Pol polyprotein from transposon TNT 1-94</fullName>
    </submittedName>
</protein>
<evidence type="ECO:0000256" key="11">
    <source>
        <dbReference type="ARBA" id="ARBA00022840"/>
    </source>
</evidence>
<dbReference type="AlphaFoldDB" id="A0A420J2R2"/>
<dbReference type="GO" id="GO:0003887">
    <property type="term" value="F:DNA-directed DNA polymerase activity"/>
    <property type="evidence" value="ECO:0007669"/>
    <property type="project" value="UniProtKB-KW"/>
</dbReference>
<organism evidence="23 24">
    <name type="scientific">Golovinomyces cichoracearum</name>
    <dbReference type="NCBI Taxonomy" id="62708"/>
    <lineage>
        <taxon>Eukaryota</taxon>
        <taxon>Fungi</taxon>
        <taxon>Dikarya</taxon>
        <taxon>Ascomycota</taxon>
        <taxon>Pezizomycotina</taxon>
        <taxon>Leotiomycetes</taxon>
        <taxon>Erysiphales</taxon>
        <taxon>Erysiphaceae</taxon>
        <taxon>Golovinomyces</taxon>
    </lineage>
</organism>
<keyword evidence="15" id="KW-0695">RNA-directed DNA polymerase</keyword>
<dbReference type="InterPro" id="IPR012337">
    <property type="entry name" value="RNaseH-like_sf"/>
</dbReference>
<dbReference type="GO" id="GO:0006508">
    <property type="term" value="P:proteolysis"/>
    <property type="evidence" value="ECO:0007669"/>
    <property type="project" value="UniProtKB-KW"/>
</dbReference>
<comment type="function">
    <text evidence="1">The aspartyl protease (PR) mediates the proteolytic cleavages of the Gag and Gag-Pol polyproteins after assembly of the VLP.</text>
</comment>
<dbReference type="GO" id="GO:0004519">
    <property type="term" value="F:endonuclease activity"/>
    <property type="evidence" value="ECO:0007669"/>
    <property type="project" value="UniProtKB-KW"/>
</dbReference>
<sequence>MSESTSIPKLCGSENFTIWEIRMKAMLVKLNFSSIISTDDVTTDLLRDLYNPQGFSSEFLILKEFFTARQQNFNSMEEYLNKIRQLSDDLSAKNIILPKQVIIAWVLNNLSDDFEMIVSSITQSLRTDMSSYNIDQLFANLLDESKRLSSLKSSHDTVMLASTGGKKYQRYNNVSNNQNKIQKGKYCQKCKKRNHNTSECFFLKRRKQHQIQSEAQSQAQCDKSSLNGQEDNLLVSMENEANNLIDFNNMDFDLDLDQNQVFITIPHDKQNTEKVSDSVTNYAFPMLVDGQPSSKFILDTAATKHIISNKNMFSTFEKCKKTVNWGNAQSIDITGTGTVNLQFSANAQIYTLKNCLYMPELGINIISQSEMRADFVSIFTKDKVIIKCQNMVIAQGQKLNNLYYLHVHKVILSDQSKNAQVKRSTNGEHVFVNETDINDLHARMGHISQGSIDKILENTTCNQKSFEYLEKVASDICGPITPLTHDNYRYYITFMDVHSRYLEVKLLRSKDEAVDAFAQYANLYENNANNKRIRILATDNGSEYTNKRLKTILNTKGIIHQLSPVYTKEPNGIIERVNRTITNKIRCLLTNANLPKSLWGEACLTAAYLYNRTPHAGLQFKTPYEMKNKCKPDISHIKTFGSICYCKSKGPHINKLDDQPYKEYLWVSINIRVKFIICRRKNSLGCETIKF</sequence>
<proteinExistence type="predicted"/>
<evidence type="ECO:0000313" key="23">
    <source>
        <dbReference type="EMBL" id="RKF81090.1"/>
    </source>
</evidence>
<keyword evidence="9" id="KW-0255">Endonuclease</keyword>
<comment type="catalytic activity">
    <reaction evidence="20">
        <text>DNA(n) + a 2'-deoxyribonucleoside 5'-triphosphate = DNA(n+1) + diphosphate</text>
        <dbReference type="Rhea" id="RHEA:22508"/>
        <dbReference type="Rhea" id="RHEA-COMP:17339"/>
        <dbReference type="Rhea" id="RHEA-COMP:17340"/>
        <dbReference type="ChEBI" id="CHEBI:33019"/>
        <dbReference type="ChEBI" id="CHEBI:61560"/>
        <dbReference type="ChEBI" id="CHEBI:173112"/>
        <dbReference type="EC" id="2.7.7.49"/>
    </reaction>
</comment>
<keyword evidence="14" id="KW-0229">DNA integration</keyword>
<dbReference type="GO" id="GO:0003723">
    <property type="term" value="F:RNA binding"/>
    <property type="evidence" value="ECO:0007669"/>
    <property type="project" value="UniProtKB-KW"/>
</dbReference>
<dbReference type="GO" id="GO:0008233">
    <property type="term" value="F:peptidase activity"/>
    <property type="evidence" value="ECO:0007669"/>
    <property type="project" value="UniProtKB-KW"/>
</dbReference>
<dbReference type="Gene3D" id="3.30.420.10">
    <property type="entry name" value="Ribonuclease H-like superfamily/Ribonuclease H"/>
    <property type="match status" value="1"/>
</dbReference>
<dbReference type="SUPFAM" id="SSF53098">
    <property type="entry name" value="Ribonuclease H-like"/>
    <property type="match status" value="1"/>
</dbReference>
<dbReference type="GO" id="GO:0046872">
    <property type="term" value="F:metal ion binding"/>
    <property type="evidence" value="ECO:0007669"/>
    <property type="project" value="UniProtKB-KW"/>
</dbReference>
<accession>A0A420J2R2</accession>
<dbReference type="Proteomes" id="UP000285405">
    <property type="component" value="Unassembled WGS sequence"/>
</dbReference>
<keyword evidence="3" id="KW-1188">Viral release from host cell</keyword>
<keyword evidence="17" id="KW-0917">Virion maturation</keyword>
<keyword evidence="16" id="KW-0808">Transferase</keyword>
<evidence type="ECO:0000256" key="21">
    <source>
        <dbReference type="ARBA" id="ARBA00049244"/>
    </source>
</evidence>
<evidence type="ECO:0000256" key="15">
    <source>
        <dbReference type="ARBA" id="ARBA00022918"/>
    </source>
</evidence>
<evidence type="ECO:0000256" key="17">
    <source>
        <dbReference type="ARBA" id="ARBA00023113"/>
    </source>
</evidence>
<evidence type="ECO:0000313" key="24">
    <source>
        <dbReference type="Proteomes" id="UP000285405"/>
    </source>
</evidence>
<keyword evidence="19" id="KW-0233">DNA recombination</keyword>
<evidence type="ECO:0000256" key="6">
    <source>
        <dbReference type="ARBA" id="ARBA00022722"/>
    </source>
</evidence>
<evidence type="ECO:0000256" key="19">
    <source>
        <dbReference type="ARBA" id="ARBA00023172"/>
    </source>
</evidence>
<evidence type="ECO:0000256" key="12">
    <source>
        <dbReference type="ARBA" id="ARBA00022842"/>
    </source>
</evidence>
<comment type="catalytic activity">
    <reaction evidence="21">
        <text>DNA(n) + a 2'-deoxyribonucleoside 5'-triphosphate = DNA(n+1) + diphosphate</text>
        <dbReference type="Rhea" id="RHEA:22508"/>
        <dbReference type="Rhea" id="RHEA-COMP:17339"/>
        <dbReference type="Rhea" id="RHEA-COMP:17340"/>
        <dbReference type="ChEBI" id="CHEBI:33019"/>
        <dbReference type="ChEBI" id="CHEBI:61560"/>
        <dbReference type="ChEBI" id="CHEBI:173112"/>
        <dbReference type="EC" id="2.7.7.7"/>
    </reaction>
</comment>
<comment type="caution">
    <text evidence="23">The sequence shown here is derived from an EMBL/GenBank/DDBJ whole genome shotgun (WGS) entry which is preliminary data.</text>
</comment>
<keyword evidence="18" id="KW-0238">DNA-binding</keyword>
<evidence type="ECO:0000256" key="16">
    <source>
        <dbReference type="ARBA" id="ARBA00022932"/>
    </source>
</evidence>
<dbReference type="Pfam" id="PF00665">
    <property type="entry name" value="rve"/>
    <property type="match status" value="1"/>
</dbReference>
<dbReference type="PANTHER" id="PTHR42648:SF11">
    <property type="entry name" value="TRANSPOSON TY4-P GAG-POL POLYPROTEIN"/>
    <property type="match status" value="1"/>
</dbReference>
<evidence type="ECO:0000256" key="9">
    <source>
        <dbReference type="ARBA" id="ARBA00022759"/>
    </source>
</evidence>
<evidence type="ECO:0000256" key="10">
    <source>
        <dbReference type="ARBA" id="ARBA00022801"/>
    </source>
</evidence>
<evidence type="ECO:0000256" key="14">
    <source>
        <dbReference type="ARBA" id="ARBA00022908"/>
    </source>
</evidence>
<dbReference type="EMBL" id="MCBR01002985">
    <property type="protein sequence ID" value="RKF81090.1"/>
    <property type="molecule type" value="Genomic_DNA"/>
</dbReference>
<keyword evidence="13" id="KW-0694">RNA-binding</keyword>
<gene>
    <name evidence="23" type="ORF">GcC1_029027</name>
</gene>
<keyword evidence="7" id="KW-0479">Metal-binding</keyword>
<name>A0A420J2R2_9PEZI</name>
<dbReference type="PANTHER" id="PTHR42648">
    <property type="entry name" value="TRANSPOSASE, PUTATIVE-RELATED"/>
    <property type="match status" value="1"/>
</dbReference>
<evidence type="ECO:0000256" key="8">
    <source>
        <dbReference type="ARBA" id="ARBA00022741"/>
    </source>
</evidence>
<keyword evidence="11" id="KW-0067">ATP-binding</keyword>
<evidence type="ECO:0000256" key="1">
    <source>
        <dbReference type="ARBA" id="ARBA00002180"/>
    </source>
</evidence>
<evidence type="ECO:0000256" key="4">
    <source>
        <dbReference type="ARBA" id="ARBA00022670"/>
    </source>
</evidence>
<dbReference type="GO" id="GO:0003964">
    <property type="term" value="F:RNA-directed DNA polymerase activity"/>
    <property type="evidence" value="ECO:0007669"/>
    <property type="project" value="UniProtKB-KW"/>
</dbReference>
<evidence type="ECO:0000256" key="18">
    <source>
        <dbReference type="ARBA" id="ARBA00023125"/>
    </source>
</evidence>
<keyword evidence="16" id="KW-0239">DNA-directed DNA polymerase</keyword>
<evidence type="ECO:0000259" key="22">
    <source>
        <dbReference type="PROSITE" id="PS50994"/>
    </source>
</evidence>
<reference evidence="23 24" key="1">
    <citation type="journal article" date="2018" name="BMC Genomics">
        <title>Comparative genome analyses reveal sequence features reflecting distinct modes of host-adaptation between dicot and monocot powdery mildew.</title>
        <authorList>
            <person name="Wu Y."/>
            <person name="Ma X."/>
            <person name="Pan Z."/>
            <person name="Kale S.D."/>
            <person name="Song Y."/>
            <person name="King H."/>
            <person name="Zhang Q."/>
            <person name="Presley C."/>
            <person name="Deng X."/>
            <person name="Wei C.I."/>
            <person name="Xiao S."/>
        </authorList>
    </citation>
    <scope>NUCLEOTIDE SEQUENCE [LARGE SCALE GENOMIC DNA]</scope>
    <source>
        <strain evidence="23">UCSC1</strain>
    </source>
</reference>
<dbReference type="InterPro" id="IPR036397">
    <property type="entry name" value="RNaseH_sf"/>
</dbReference>
<evidence type="ECO:0000256" key="20">
    <source>
        <dbReference type="ARBA" id="ARBA00048173"/>
    </source>
</evidence>
<evidence type="ECO:0000256" key="13">
    <source>
        <dbReference type="ARBA" id="ARBA00022884"/>
    </source>
</evidence>
<dbReference type="GO" id="GO:0005524">
    <property type="term" value="F:ATP binding"/>
    <property type="evidence" value="ECO:0007669"/>
    <property type="project" value="UniProtKB-KW"/>
</dbReference>
<dbReference type="PROSITE" id="PS50994">
    <property type="entry name" value="INTEGRASE"/>
    <property type="match status" value="1"/>
</dbReference>
<evidence type="ECO:0000256" key="3">
    <source>
        <dbReference type="ARBA" id="ARBA00022612"/>
    </source>
</evidence>
<dbReference type="InterPro" id="IPR039537">
    <property type="entry name" value="Retrotran_Ty1/copia-like"/>
</dbReference>
<keyword evidence="2" id="KW-0815">Transposition</keyword>
<dbReference type="GO" id="GO:0015074">
    <property type="term" value="P:DNA integration"/>
    <property type="evidence" value="ECO:0007669"/>
    <property type="project" value="UniProtKB-KW"/>
</dbReference>
<dbReference type="GO" id="GO:0032196">
    <property type="term" value="P:transposition"/>
    <property type="evidence" value="ECO:0007669"/>
    <property type="project" value="UniProtKB-KW"/>
</dbReference>
<evidence type="ECO:0000256" key="7">
    <source>
        <dbReference type="ARBA" id="ARBA00022723"/>
    </source>
</evidence>
<feature type="domain" description="Integrase catalytic" evidence="22">
    <location>
        <begin position="463"/>
        <end position="631"/>
    </location>
</feature>
<dbReference type="Pfam" id="PF22936">
    <property type="entry name" value="Pol_BBD"/>
    <property type="match status" value="1"/>
</dbReference>
<dbReference type="Pfam" id="PF14223">
    <property type="entry name" value="Retrotran_gag_2"/>
    <property type="match status" value="1"/>
</dbReference>
<evidence type="ECO:0000256" key="5">
    <source>
        <dbReference type="ARBA" id="ARBA00022695"/>
    </source>
</evidence>
<keyword evidence="12" id="KW-0460">Magnesium</keyword>